<dbReference type="Proteomes" id="UP000606580">
    <property type="component" value="Unassembled WGS sequence"/>
</dbReference>
<dbReference type="EMBL" id="WNEG01000022">
    <property type="protein sequence ID" value="NMG82769.1"/>
    <property type="molecule type" value="Genomic_DNA"/>
</dbReference>
<sequence length="48" mass="5527">MNDADVIVIWNCRHMANIEKKRMFNAVNMLLGYKQVDIVTPMEVIGFG</sequence>
<name>A0A848D4D0_9EURY</name>
<evidence type="ECO:0000313" key="1">
    <source>
        <dbReference type="EMBL" id="NMG82769.1"/>
    </source>
</evidence>
<reference evidence="1" key="1">
    <citation type="journal article" date="2020" name="MBio">
        <title>'Candidatus Ethanoperedens,' a Thermophilic Genus of Archaea Mediating the Anaerobic Oxidation of Ethane.</title>
        <authorList>
            <person name="Hahn C.J."/>
            <person name="Laso-Perez R."/>
            <person name="Vulcano F."/>
            <person name="Vaziourakis K.M."/>
            <person name="Stokke R."/>
            <person name="Steen I.H."/>
            <person name="Teske A."/>
            <person name="Boetius A."/>
            <person name="Liebeke M."/>
            <person name="Amann R."/>
            <person name="Knittel K."/>
            <person name="Wegener G."/>
        </authorList>
    </citation>
    <scope>NUCLEOTIDE SEQUENCE</scope>
    <source>
        <strain evidence="1">GoM-Arc1-LC-WB58</strain>
    </source>
</reference>
<accession>A0A848D4D0</accession>
<dbReference type="AlphaFoldDB" id="A0A848D4D0"/>
<gene>
    <name evidence="1" type="ORF">GIS02_01010</name>
</gene>
<evidence type="ECO:0000313" key="2">
    <source>
        <dbReference type="Proteomes" id="UP000606580"/>
    </source>
</evidence>
<comment type="caution">
    <text evidence="1">The sequence shown here is derived from an EMBL/GenBank/DDBJ whole genome shotgun (WGS) entry which is preliminary data.</text>
</comment>
<protein>
    <submittedName>
        <fullName evidence="1">Uncharacterized protein</fullName>
    </submittedName>
</protein>
<proteinExistence type="predicted"/>
<organism evidence="1 2">
    <name type="scientific">Candidatus Ethanoperedens thermophilum</name>
    <dbReference type="NCBI Taxonomy" id="2766897"/>
    <lineage>
        <taxon>Archaea</taxon>
        <taxon>Methanobacteriati</taxon>
        <taxon>Methanobacteriota</taxon>
        <taxon>Stenosarchaea group</taxon>
        <taxon>Methanomicrobia</taxon>
        <taxon>Methanosarcinales</taxon>
        <taxon>Methanosarcinales incertae sedis</taxon>
        <taxon>GOM Arc I cluster</taxon>
        <taxon>Candidatus Ethanoperedens</taxon>
    </lineage>
</organism>